<comment type="caution">
    <text evidence="1">The sequence shown here is derived from an EMBL/GenBank/DDBJ whole genome shotgun (WGS) entry which is preliminary data.</text>
</comment>
<gene>
    <name evidence="1" type="ORF">GGD88_000121</name>
</gene>
<name>A0A7W6WIY1_9PROT</name>
<sequence>MAFRRPPSGPAPAPAPPDRTARPLKAALIALTTLIVALAAAPGASADPLVVGVEPQNYLPHFGWVAGRYVGFGAEVLEAWARDEGHTLTYHAFPIPRLMQRLVVGAIDLKYPAAPEWNPADKQGAAVMYSDVIVRSRIGTYVRPEALGAPAEGVRSLGVLIGFAPRPWRSWTDAGLTVLRPNKDLQGLVRQGLTGRVDAIYVNADVLARILIEDLHRPGALVMDTGLPHQPDRYHAASVTRPDLIASLNRWIRTNQARLEAMRQAHGVGQY</sequence>
<protein>
    <recommendedName>
        <fullName evidence="3">Solute-binding protein family 3/N-terminal domain-containing protein</fullName>
    </recommendedName>
</protein>
<organism evidence="1 2">
    <name type="scientific">Roseospira goensis</name>
    <dbReference type="NCBI Taxonomy" id="391922"/>
    <lineage>
        <taxon>Bacteria</taxon>
        <taxon>Pseudomonadati</taxon>
        <taxon>Pseudomonadota</taxon>
        <taxon>Alphaproteobacteria</taxon>
        <taxon>Rhodospirillales</taxon>
        <taxon>Rhodospirillaceae</taxon>
        <taxon>Roseospira</taxon>
    </lineage>
</organism>
<accession>A0A7W6WIY1</accession>
<dbReference type="Gene3D" id="3.40.190.10">
    <property type="entry name" value="Periplasmic binding protein-like II"/>
    <property type="match status" value="1"/>
</dbReference>
<keyword evidence="2" id="KW-1185">Reference proteome</keyword>
<reference evidence="1 2" key="1">
    <citation type="submission" date="2020-08" db="EMBL/GenBank/DDBJ databases">
        <title>Genome sequencing of Purple Non-Sulfur Bacteria from various extreme environments.</title>
        <authorList>
            <person name="Mayer M."/>
        </authorList>
    </citation>
    <scope>NUCLEOTIDE SEQUENCE [LARGE SCALE GENOMIC DNA]</scope>
    <source>
        <strain evidence="1 2">JA135</strain>
    </source>
</reference>
<dbReference type="RefSeq" id="WP_184430889.1">
    <property type="nucleotide sequence ID" value="NZ_JACIGI010000001.1"/>
</dbReference>
<evidence type="ECO:0008006" key="3">
    <source>
        <dbReference type="Google" id="ProtNLM"/>
    </source>
</evidence>
<dbReference type="AlphaFoldDB" id="A0A7W6WIY1"/>
<evidence type="ECO:0000313" key="1">
    <source>
        <dbReference type="EMBL" id="MBB4284415.1"/>
    </source>
</evidence>
<proteinExistence type="predicted"/>
<evidence type="ECO:0000313" key="2">
    <source>
        <dbReference type="Proteomes" id="UP000555728"/>
    </source>
</evidence>
<dbReference type="Proteomes" id="UP000555728">
    <property type="component" value="Unassembled WGS sequence"/>
</dbReference>
<dbReference type="EMBL" id="JACIGI010000001">
    <property type="protein sequence ID" value="MBB4284415.1"/>
    <property type="molecule type" value="Genomic_DNA"/>
</dbReference>
<dbReference type="SUPFAM" id="SSF53850">
    <property type="entry name" value="Periplasmic binding protein-like II"/>
    <property type="match status" value="1"/>
</dbReference>